<dbReference type="OrthoDB" id="2898509at2759"/>
<protein>
    <submittedName>
        <fullName evidence="2">NAD(P)-binding protein</fullName>
    </submittedName>
</protein>
<comment type="caution">
    <text evidence="2">The sequence shown here is derived from an EMBL/GenBank/DDBJ whole genome shotgun (WGS) entry which is preliminary data.</text>
</comment>
<evidence type="ECO:0000256" key="1">
    <source>
        <dbReference type="ARBA" id="ARBA00023002"/>
    </source>
</evidence>
<sequence>MPCISVVQKANAAYAPSYVPVVVITGATSGIGQAMTELLARYLRGRVHIVLVGRNREAAERIIASLPKTGSDTTYEFVTCDMTLMKNVHALAKDLLERMPKINYLVHSAGVFSFKGREETEEGIDRKLASRYYSRWTLTNDLLPLLRKAKEAGEAASVLSILGAGKGPQIDLNDLGLKKSWGGFKAMMQSLSYNDLMVAEFAAREPDIAFSHIFPGNVDTPGLGPSEDSSLLVKTAFGVMRPLIWLASTKQEVCAEYMLYTLLSAEKGMYRRNSSADDIGMKSFPGTKEAQKILWEHTVEETTVKTKESPAAS</sequence>
<proteinExistence type="predicted"/>
<dbReference type="InterPro" id="IPR002347">
    <property type="entry name" value="SDR_fam"/>
</dbReference>
<dbReference type="PRINTS" id="PR00081">
    <property type="entry name" value="GDHRDH"/>
</dbReference>
<dbReference type="Proteomes" id="UP000807469">
    <property type="component" value="Unassembled WGS sequence"/>
</dbReference>
<dbReference type="InterPro" id="IPR036291">
    <property type="entry name" value="NAD(P)-bd_dom_sf"/>
</dbReference>
<accession>A0A9P6D2F7</accession>
<evidence type="ECO:0000313" key="3">
    <source>
        <dbReference type="Proteomes" id="UP000807469"/>
    </source>
</evidence>
<dbReference type="Pfam" id="PF00106">
    <property type="entry name" value="adh_short"/>
    <property type="match status" value="1"/>
</dbReference>
<keyword evidence="3" id="KW-1185">Reference proteome</keyword>
<dbReference type="EMBL" id="MU155184">
    <property type="protein sequence ID" value="KAF9481075.1"/>
    <property type="molecule type" value="Genomic_DNA"/>
</dbReference>
<organism evidence="2 3">
    <name type="scientific">Pholiota conissans</name>
    <dbReference type="NCBI Taxonomy" id="109636"/>
    <lineage>
        <taxon>Eukaryota</taxon>
        <taxon>Fungi</taxon>
        <taxon>Dikarya</taxon>
        <taxon>Basidiomycota</taxon>
        <taxon>Agaricomycotina</taxon>
        <taxon>Agaricomycetes</taxon>
        <taxon>Agaricomycetidae</taxon>
        <taxon>Agaricales</taxon>
        <taxon>Agaricineae</taxon>
        <taxon>Strophariaceae</taxon>
        <taxon>Pholiota</taxon>
    </lineage>
</organism>
<dbReference type="AlphaFoldDB" id="A0A9P6D2F7"/>
<dbReference type="PANTHER" id="PTHR47534:SF3">
    <property type="entry name" value="ALCOHOL DEHYDROGENASE-LIKE C-TERMINAL DOMAIN-CONTAINING PROTEIN"/>
    <property type="match status" value="1"/>
</dbReference>
<keyword evidence="1" id="KW-0560">Oxidoreductase</keyword>
<reference evidence="2" key="1">
    <citation type="submission" date="2020-11" db="EMBL/GenBank/DDBJ databases">
        <authorList>
            <consortium name="DOE Joint Genome Institute"/>
            <person name="Ahrendt S."/>
            <person name="Riley R."/>
            <person name="Andreopoulos W."/>
            <person name="Labutti K."/>
            <person name="Pangilinan J."/>
            <person name="Ruiz-Duenas F.J."/>
            <person name="Barrasa J.M."/>
            <person name="Sanchez-Garcia M."/>
            <person name="Camarero S."/>
            <person name="Miyauchi S."/>
            <person name="Serrano A."/>
            <person name="Linde D."/>
            <person name="Babiker R."/>
            <person name="Drula E."/>
            <person name="Ayuso-Fernandez I."/>
            <person name="Pacheco R."/>
            <person name="Padilla G."/>
            <person name="Ferreira P."/>
            <person name="Barriuso J."/>
            <person name="Kellner H."/>
            <person name="Castanera R."/>
            <person name="Alfaro M."/>
            <person name="Ramirez L."/>
            <person name="Pisabarro A.G."/>
            <person name="Kuo A."/>
            <person name="Tritt A."/>
            <person name="Lipzen A."/>
            <person name="He G."/>
            <person name="Yan M."/>
            <person name="Ng V."/>
            <person name="Cullen D."/>
            <person name="Martin F."/>
            <person name="Rosso M.-N."/>
            <person name="Henrissat B."/>
            <person name="Hibbett D."/>
            <person name="Martinez A.T."/>
            <person name="Grigoriev I.V."/>
        </authorList>
    </citation>
    <scope>NUCLEOTIDE SEQUENCE</scope>
    <source>
        <strain evidence="2">CIRM-BRFM 674</strain>
    </source>
</reference>
<dbReference type="InterPro" id="IPR052228">
    <property type="entry name" value="Sec_Metab_Biosynth_Oxidored"/>
</dbReference>
<evidence type="ECO:0000313" key="2">
    <source>
        <dbReference type="EMBL" id="KAF9481075.1"/>
    </source>
</evidence>
<name>A0A9P6D2F7_9AGAR</name>
<dbReference type="PANTHER" id="PTHR47534">
    <property type="entry name" value="YALI0E05731P"/>
    <property type="match status" value="1"/>
</dbReference>
<dbReference type="Gene3D" id="3.40.50.720">
    <property type="entry name" value="NAD(P)-binding Rossmann-like Domain"/>
    <property type="match status" value="1"/>
</dbReference>
<gene>
    <name evidence="2" type="ORF">BDN70DRAFT_876815</name>
</gene>
<dbReference type="GO" id="GO:0016491">
    <property type="term" value="F:oxidoreductase activity"/>
    <property type="evidence" value="ECO:0007669"/>
    <property type="project" value="UniProtKB-KW"/>
</dbReference>
<dbReference type="SUPFAM" id="SSF51735">
    <property type="entry name" value="NAD(P)-binding Rossmann-fold domains"/>
    <property type="match status" value="1"/>
</dbReference>